<sequence>MMALVHVYTHLARLRIVGYQDLLLGYPMAGMLVLAGFMLVGWAAKPSR</sequence>
<proteinExistence type="predicted"/>
<evidence type="ECO:0000256" key="1">
    <source>
        <dbReference type="SAM" id="Phobius"/>
    </source>
</evidence>
<keyword evidence="3" id="KW-1185">Reference proteome</keyword>
<dbReference type="Proteomes" id="UP001172687">
    <property type="component" value="Unassembled WGS sequence"/>
</dbReference>
<name>A0ABT8HGL6_MYCAO</name>
<gene>
    <name evidence="2" type="ORF">QYF68_17945</name>
</gene>
<protein>
    <submittedName>
        <fullName evidence="2">Uncharacterized protein</fullName>
    </submittedName>
</protein>
<evidence type="ECO:0000313" key="3">
    <source>
        <dbReference type="Proteomes" id="UP001172687"/>
    </source>
</evidence>
<accession>A0ABT8HGL6</accession>
<dbReference type="EMBL" id="JAUHTC010000059">
    <property type="protein sequence ID" value="MDN4519680.1"/>
    <property type="molecule type" value="Genomic_DNA"/>
</dbReference>
<evidence type="ECO:0000313" key="2">
    <source>
        <dbReference type="EMBL" id="MDN4519680.1"/>
    </source>
</evidence>
<comment type="caution">
    <text evidence="2">The sequence shown here is derived from an EMBL/GenBank/DDBJ whole genome shotgun (WGS) entry which is preliminary data.</text>
</comment>
<keyword evidence="1" id="KW-1133">Transmembrane helix</keyword>
<organism evidence="2 3">
    <name type="scientific">Mycolicibacterium austroafricanum</name>
    <name type="common">Mycobacterium austroafricanum</name>
    <dbReference type="NCBI Taxonomy" id="39687"/>
    <lineage>
        <taxon>Bacteria</taxon>
        <taxon>Bacillati</taxon>
        <taxon>Actinomycetota</taxon>
        <taxon>Actinomycetes</taxon>
        <taxon>Mycobacteriales</taxon>
        <taxon>Mycobacteriaceae</taxon>
        <taxon>Mycolicibacterium</taxon>
    </lineage>
</organism>
<keyword evidence="1" id="KW-0812">Transmembrane</keyword>
<feature type="transmembrane region" description="Helical" evidence="1">
    <location>
        <begin position="23"/>
        <end position="44"/>
    </location>
</feature>
<reference evidence="2" key="1">
    <citation type="submission" date="2023-07" db="EMBL/GenBank/DDBJ databases">
        <title>Degradation of tert-butanol by M. austroafricanum TBA100.</title>
        <authorList>
            <person name="Helbich S."/>
            <person name="Vainshtein Y."/>
        </authorList>
    </citation>
    <scope>NUCLEOTIDE SEQUENCE</scope>
    <source>
        <strain evidence="2">TBA100</strain>
    </source>
</reference>
<keyword evidence="1" id="KW-0472">Membrane</keyword>